<feature type="compositionally biased region" description="Basic and acidic residues" evidence="1">
    <location>
        <begin position="245"/>
        <end position="262"/>
    </location>
</feature>
<feature type="compositionally biased region" description="Basic residues" evidence="1">
    <location>
        <begin position="15"/>
        <end position="30"/>
    </location>
</feature>
<evidence type="ECO:0000313" key="2">
    <source>
        <dbReference type="EMBL" id="APU17986.1"/>
    </source>
</evidence>
<feature type="compositionally biased region" description="Basic residues" evidence="1">
    <location>
        <begin position="37"/>
        <end position="54"/>
    </location>
</feature>
<accession>A0AAC9LHV6</accession>
<feature type="compositionally biased region" description="Basic residues" evidence="1">
    <location>
        <begin position="105"/>
        <end position="116"/>
    </location>
</feature>
<organism evidence="2 3">
    <name type="scientific">Actinoalloteichus fjordicus</name>
    <dbReference type="NCBI Taxonomy" id="1612552"/>
    <lineage>
        <taxon>Bacteria</taxon>
        <taxon>Bacillati</taxon>
        <taxon>Actinomycetota</taxon>
        <taxon>Actinomycetes</taxon>
        <taxon>Pseudonocardiales</taxon>
        <taxon>Pseudonocardiaceae</taxon>
        <taxon>Actinoalloteichus</taxon>
    </lineage>
</organism>
<evidence type="ECO:0000256" key="1">
    <source>
        <dbReference type="SAM" id="MobiDB-lite"/>
    </source>
</evidence>
<sequence>MSQTRRAVLVLDRRVNHRHGRKGRQAHRAPHGTDRRRAPRRRAVRSGRISRRRAAPSPPRRTARDHLATTPTILAIRAIRPIEAGRVTDHTVPQARPRPPGPARRGSRNVPPRRRRDSPARQRTAADRPRAGPARTEPTVRHRTAVAARQARRRPTAQAPRRARTVIRDRGRTVIRGRTDTPDRTGPARTARRATARLPLDMPPTAGPQTGTRPTDSPRTGTRGTDGRPTGTRPTDSSGAARMEPAPRTDPPGRTDRQDRTALRLRPARSPR</sequence>
<feature type="compositionally biased region" description="Low complexity" evidence="1">
    <location>
        <begin position="210"/>
        <end position="236"/>
    </location>
</feature>
<feature type="compositionally biased region" description="Basic residues" evidence="1">
    <location>
        <begin position="150"/>
        <end position="165"/>
    </location>
</feature>
<dbReference type="KEGG" id="acad:UA74_29975"/>
<reference evidence="3" key="1">
    <citation type="submission" date="2016-06" db="EMBL/GenBank/DDBJ databases">
        <title>Complete genome sequence of Actinoalloteichus fjordicus DSM 46855 (=ADI127-17), type strain of the new species Actinoalloteichus fjordicus.</title>
        <authorList>
            <person name="Ruckert C."/>
            <person name="Nouioui I."/>
            <person name="Willmese J."/>
            <person name="van Wezel G."/>
            <person name="Klenk H.-P."/>
            <person name="Kalinowski J."/>
            <person name="Zotchev S.B."/>
        </authorList>
    </citation>
    <scope>NUCLEOTIDE SEQUENCE [LARGE SCALE GENOMIC DNA]</scope>
    <source>
        <strain evidence="3">ADI127-7</strain>
    </source>
</reference>
<evidence type="ECO:0000313" key="3">
    <source>
        <dbReference type="Proteomes" id="UP000185511"/>
    </source>
</evidence>
<proteinExistence type="predicted"/>
<feature type="region of interest" description="Disordered" evidence="1">
    <location>
        <begin position="1"/>
        <end position="272"/>
    </location>
</feature>
<keyword evidence="3" id="KW-1185">Reference proteome</keyword>
<protein>
    <submittedName>
        <fullName evidence="2">Uncharacterized protein</fullName>
    </submittedName>
</protein>
<feature type="compositionally biased region" description="Basic and acidic residues" evidence="1">
    <location>
        <begin position="117"/>
        <end position="130"/>
    </location>
</feature>
<dbReference type="AlphaFoldDB" id="A0AAC9LHV6"/>
<name>A0AAC9LHV6_9PSEU</name>
<dbReference type="Proteomes" id="UP000185511">
    <property type="component" value="Chromosome"/>
</dbReference>
<gene>
    <name evidence="2" type="ORF">UA74_29975</name>
</gene>
<feature type="compositionally biased region" description="Basic and acidic residues" evidence="1">
    <location>
        <begin position="166"/>
        <end position="183"/>
    </location>
</feature>
<dbReference type="EMBL" id="CP016076">
    <property type="protein sequence ID" value="APU17986.1"/>
    <property type="molecule type" value="Genomic_DNA"/>
</dbReference>